<proteinExistence type="predicted"/>
<name>A0A5Q2V9E9_SERPR</name>
<evidence type="ECO:0000313" key="2">
    <source>
        <dbReference type="Proteomes" id="UP000381260"/>
    </source>
</evidence>
<sequence>MVFKARMETANHQELGALLSNNFELVKDILGYSPYVGKCCGPVWLANQNAIRQTINELNVKDILSTLDEMGKGHAARAFWCLLEADIQRLLASKLDNSLLKNIFSGLRYGEVVEFLRGFEPVEIPSLVALLPKALKSLIKEFNGNPERLADYLKTEGLTDKIAPAIAAETILRSSITWGIILNALPVVCVIIL</sequence>
<dbReference type="AlphaFoldDB" id="A0A5Q2V9E9"/>
<organism evidence="1 2">
    <name type="scientific">Serratia proteamaculans</name>
    <dbReference type="NCBI Taxonomy" id="28151"/>
    <lineage>
        <taxon>Bacteria</taxon>
        <taxon>Pseudomonadati</taxon>
        <taxon>Pseudomonadota</taxon>
        <taxon>Gammaproteobacteria</taxon>
        <taxon>Enterobacterales</taxon>
        <taxon>Yersiniaceae</taxon>
        <taxon>Serratia</taxon>
    </lineage>
</organism>
<reference evidence="1 2" key="1">
    <citation type="submission" date="2019-11" db="EMBL/GenBank/DDBJ databases">
        <title>The Phosphoenolpyruvate Phosphotransferase System Regulates Serratia proteamaculans 336X Biofilm Formation and Wheat Roots colonization.</title>
        <authorList>
            <person name="Liu F."/>
        </authorList>
    </citation>
    <scope>NUCLEOTIDE SEQUENCE [LARGE SCALE GENOMIC DNA]</scope>
    <source>
        <strain evidence="1 2">336X</strain>
    </source>
</reference>
<accession>A0A5Q2V9E9</accession>
<gene>
    <name evidence="1" type="ORF">GHV41_04510</name>
</gene>
<evidence type="ECO:0000313" key="1">
    <source>
        <dbReference type="EMBL" id="QGH60151.1"/>
    </source>
</evidence>
<dbReference type="EMBL" id="CP045913">
    <property type="protein sequence ID" value="QGH60151.1"/>
    <property type="molecule type" value="Genomic_DNA"/>
</dbReference>
<dbReference type="RefSeq" id="WP_153857734.1">
    <property type="nucleotide sequence ID" value="NZ_CP045913.1"/>
</dbReference>
<protein>
    <submittedName>
        <fullName evidence="1">Uncharacterized protein</fullName>
    </submittedName>
</protein>
<dbReference type="Proteomes" id="UP000381260">
    <property type="component" value="Chromosome"/>
</dbReference>
<dbReference type="SUPFAM" id="SSF158791">
    <property type="entry name" value="MgtE N-terminal domain-like"/>
    <property type="match status" value="1"/>
</dbReference>